<dbReference type="KEGG" id="qlo:115985049"/>
<dbReference type="AlphaFoldDB" id="A0A7N2R2X4"/>
<dbReference type="OMA" id="NEAFICE"/>
<keyword evidence="1" id="KW-1133">Transmembrane helix</keyword>
<dbReference type="PANTHER" id="PTHR31170">
    <property type="entry name" value="BNAC04G53230D PROTEIN"/>
    <property type="match status" value="1"/>
</dbReference>
<sequence>MELGDTLPTTVAGSLKNNRMRKELSIDIPVVMENDLMCHESIIDVSLATEPAWWPECCIYRAPKNLREVNKEAYSPKQISIGPFHYGGNEARDKDGEREQREMEKLKMGYLKKFCNRTSKSQKEIARIIEENEEKIRRCYSERFDICHEDFVKMVLLDSTFIIELFLRSKMEKEDENDYILSKPWLKLGISHDLILLENQLPFFILEELHNQFSTSEENNNISFRELALNFFQLTGKKLPEKEIKHFTDLNRYFYCNPSTLKSGNGSISHLHSATELYEAGVIFRTAEKEMLLDIQFRNTPLKRCPCFNCSWLLNCLPCLKRFPCLEATQTFLHVPQFLVDDKTESLFRNLMALEQCHYPSEAYICNYICLLDYLINTREDVELLVDKKIIINMLGSNEAIATMVNKLGLEIVETGSCYFDLAKELNKHYDQCCNHNMGNLRSTYFPNLWRGTATIIGLIVLGFTLWNFIRPYVRH</sequence>
<dbReference type="PANTHER" id="PTHR31170:SF9">
    <property type="entry name" value="PROTEIN, PUTATIVE (DUF247)-RELATED"/>
    <property type="match status" value="1"/>
</dbReference>
<dbReference type="Proteomes" id="UP000594261">
    <property type="component" value="Chromosome 4"/>
</dbReference>
<dbReference type="Pfam" id="PF03140">
    <property type="entry name" value="DUF247"/>
    <property type="match status" value="1"/>
</dbReference>
<accession>A0A7N2R2X4</accession>
<organism evidence="2 3">
    <name type="scientific">Quercus lobata</name>
    <name type="common">Valley oak</name>
    <dbReference type="NCBI Taxonomy" id="97700"/>
    <lineage>
        <taxon>Eukaryota</taxon>
        <taxon>Viridiplantae</taxon>
        <taxon>Streptophyta</taxon>
        <taxon>Embryophyta</taxon>
        <taxon>Tracheophyta</taxon>
        <taxon>Spermatophyta</taxon>
        <taxon>Magnoliopsida</taxon>
        <taxon>eudicotyledons</taxon>
        <taxon>Gunneridae</taxon>
        <taxon>Pentapetalae</taxon>
        <taxon>rosids</taxon>
        <taxon>fabids</taxon>
        <taxon>Fagales</taxon>
        <taxon>Fagaceae</taxon>
        <taxon>Quercus</taxon>
    </lineage>
</organism>
<dbReference type="FunCoup" id="A0A7N2R2X4">
    <property type="interactions" value="23"/>
</dbReference>
<dbReference type="EMBL" id="LRBV02000004">
    <property type="status" value="NOT_ANNOTATED_CDS"/>
    <property type="molecule type" value="Genomic_DNA"/>
</dbReference>
<reference evidence="2 3" key="1">
    <citation type="journal article" date="2016" name="G3 (Bethesda)">
        <title>First Draft Assembly and Annotation of the Genome of a California Endemic Oak Quercus lobata Nee (Fagaceae).</title>
        <authorList>
            <person name="Sork V.L."/>
            <person name="Fitz-Gibbon S.T."/>
            <person name="Puiu D."/>
            <person name="Crepeau M."/>
            <person name="Gugger P.F."/>
            <person name="Sherman R."/>
            <person name="Stevens K."/>
            <person name="Langley C.H."/>
            <person name="Pellegrini M."/>
            <person name="Salzberg S.L."/>
        </authorList>
    </citation>
    <scope>NUCLEOTIDE SEQUENCE [LARGE SCALE GENOMIC DNA]</scope>
    <source>
        <strain evidence="2 3">cv. SW786</strain>
    </source>
</reference>
<keyword evidence="3" id="KW-1185">Reference proteome</keyword>
<dbReference type="InParanoid" id="A0A7N2R2X4"/>
<proteinExistence type="predicted"/>
<feature type="transmembrane region" description="Helical" evidence="1">
    <location>
        <begin position="449"/>
        <end position="470"/>
    </location>
</feature>
<dbReference type="GeneID" id="115985049"/>
<keyword evidence="1" id="KW-0472">Membrane</keyword>
<dbReference type="InterPro" id="IPR004158">
    <property type="entry name" value="DUF247_pln"/>
</dbReference>
<reference evidence="2" key="2">
    <citation type="submission" date="2021-01" db="UniProtKB">
        <authorList>
            <consortium name="EnsemblPlants"/>
        </authorList>
    </citation>
    <scope>IDENTIFICATION</scope>
</reference>
<evidence type="ECO:0000313" key="3">
    <source>
        <dbReference type="Proteomes" id="UP000594261"/>
    </source>
</evidence>
<gene>
    <name evidence="2" type="primary">LOC115985049</name>
</gene>
<keyword evidence="1" id="KW-0812">Transmembrane</keyword>
<dbReference type="Gramene" id="QL04p032442:mrna">
    <property type="protein sequence ID" value="QL04p032442:mrna:CDS:2"/>
    <property type="gene ID" value="QL04p032442"/>
</dbReference>
<dbReference type="OrthoDB" id="591587at2759"/>
<evidence type="ECO:0000313" key="2">
    <source>
        <dbReference type="EnsemblPlants" id="QL04p032442:mrna:CDS:2"/>
    </source>
</evidence>
<dbReference type="EnsemblPlants" id="QL04p032442:mrna">
    <property type="protein sequence ID" value="QL04p032442:mrna:CDS:2"/>
    <property type="gene ID" value="QL04p032442"/>
</dbReference>
<name>A0A7N2R2X4_QUELO</name>
<protein>
    <submittedName>
        <fullName evidence="2">Uncharacterized protein</fullName>
    </submittedName>
</protein>
<evidence type="ECO:0000256" key="1">
    <source>
        <dbReference type="SAM" id="Phobius"/>
    </source>
</evidence>
<dbReference type="RefSeq" id="XP_030963883.1">
    <property type="nucleotide sequence ID" value="XM_031108023.1"/>
</dbReference>